<protein>
    <recommendedName>
        <fullName evidence="2">Probable nitronate monooxygenase</fullName>
    </recommendedName>
</protein>
<dbReference type="RefSeq" id="WP_034437771.1">
    <property type="nucleotide sequence ID" value="NZ_CAACYI010000001.1"/>
</dbReference>
<evidence type="ECO:0000313" key="6">
    <source>
        <dbReference type="EMBL" id="VFB15624.1"/>
    </source>
</evidence>
<accession>A0A8H2M2X7</accession>
<dbReference type="GO" id="GO:0018580">
    <property type="term" value="F:nitronate monooxygenase activity"/>
    <property type="evidence" value="ECO:0007669"/>
    <property type="project" value="InterPro"/>
</dbReference>
<dbReference type="Proteomes" id="UP000377798">
    <property type="component" value="Unassembled WGS sequence"/>
</dbReference>
<evidence type="ECO:0000256" key="1">
    <source>
        <dbReference type="ARBA" id="ARBA00003535"/>
    </source>
</evidence>
<evidence type="ECO:0000256" key="4">
    <source>
        <dbReference type="ARBA" id="ARBA00022643"/>
    </source>
</evidence>
<dbReference type="PANTHER" id="PTHR32332">
    <property type="entry name" value="2-NITROPROPANE DIOXYGENASE"/>
    <property type="match status" value="1"/>
</dbReference>
<reference evidence="6 7" key="1">
    <citation type="submission" date="2019-02" db="EMBL/GenBank/DDBJ databases">
        <authorList>
            <consortium name="Pathogen Informatics"/>
        </authorList>
    </citation>
    <scope>NUCLEOTIDE SEQUENCE [LARGE SCALE GENOMIC DNA]</scope>
    <source>
        <strain evidence="6 7">3012STDY7089603</strain>
    </source>
</reference>
<keyword evidence="6" id="KW-0503">Monooxygenase</keyword>
<evidence type="ECO:0000313" key="7">
    <source>
        <dbReference type="Proteomes" id="UP000377798"/>
    </source>
</evidence>
<organism evidence="6 7">
    <name type="scientific">Urinicoccus massiliensis</name>
    <dbReference type="NCBI Taxonomy" id="1723382"/>
    <lineage>
        <taxon>Bacteria</taxon>
        <taxon>Bacillati</taxon>
        <taxon>Bacillota</taxon>
        <taxon>Tissierellia</taxon>
        <taxon>Tissierellales</taxon>
        <taxon>Peptoniphilaceae</taxon>
        <taxon>Urinicoccus</taxon>
    </lineage>
</organism>
<dbReference type="SUPFAM" id="SSF51412">
    <property type="entry name" value="Inosine monophosphate dehydrogenase (IMPDH)"/>
    <property type="match status" value="1"/>
</dbReference>
<dbReference type="AlphaFoldDB" id="A0A8H2M2X7"/>
<evidence type="ECO:0000256" key="5">
    <source>
        <dbReference type="ARBA" id="ARBA00023002"/>
    </source>
</evidence>
<dbReference type="Pfam" id="PF03060">
    <property type="entry name" value="NMO"/>
    <property type="match status" value="1"/>
</dbReference>
<keyword evidence="3" id="KW-0285">Flavoprotein</keyword>
<gene>
    <name evidence="6" type="ORF">NCTC13150_00123</name>
</gene>
<keyword evidence="7" id="KW-1185">Reference proteome</keyword>
<evidence type="ECO:0000256" key="2">
    <source>
        <dbReference type="ARBA" id="ARBA00013457"/>
    </source>
</evidence>
<dbReference type="InterPro" id="IPR013785">
    <property type="entry name" value="Aldolase_TIM"/>
</dbReference>
<dbReference type="Gene3D" id="3.20.20.70">
    <property type="entry name" value="Aldolase class I"/>
    <property type="match status" value="1"/>
</dbReference>
<keyword evidence="5 6" id="KW-0560">Oxidoreductase</keyword>
<keyword evidence="4" id="KW-0288">FMN</keyword>
<comment type="function">
    <text evidence="1">Nitronate monooxygenase that uses molecular oxygen to catalyze the oxidative denitrification of alkyl nitronates. Acts on propionate 3-nitronate (P3N), the presumed physiological substrate. Probably functions in the detoxification of P3N, a metabolic poison produced by plants and fungi as a defense mechanism.</text>
</comment>
<name>A0A8H2M2X7_9FIRM</name>
<evidence type="ECO:0000256" key="3">
    <source>
        <dbReference type="ARBA" id="ARBA00022630"/>
    </source>
</evidence>
<dbReference type="EMBL" id="CAACYI010000001">
    <property type="protein sequence ID" value="VFB15624.1"/>
    <property type="molecule type" value="Genomic_DNA"/>
</dbReference>
<comment type="caution">
    <text evidence="6">The sequence shown here is derived from an EMBL/GenBank/DDBJ whole genome shotgun (WGS) entry which is preliminary data.</text>
</comment>
<dbReference type="PANTHER" id="PTHR32332:SF20">
    <property type="entry name" value="2-NITROPROPANE DIOXYGENASE-LIKE PROTEIN"/>
    <property type="match status" value="1"/>
</dbReference>
<dbReference type="InterPro" id="IPR004136">
    <property type="entry name" value="NMO"/>
</dbReference>
<sequence>MKLTSLLNIDYPIIQGGMAHISRADLAGAVSQAGGLGVLASGGLSLEEIRENIRRIKEITQKPFAVNVVLLHPQIRDLAQLVIDEGVEYITCGGGNPLPYFDSWIKAGIKVLPLIGNVKMAKKVQAAGALACIFEGAEAGGHIGSLNTMAELPAICDAVDIPVISAGGIYTGRQILAAEILGAQGVQVGSKFLLAEECPVHINYKNYLINALDSDTVVTGASFGHPVRVVKNRLTDQLQKLEAEGASQEEFNAMARGAGGLACDQGDTEWGSVMAGQGLAYLEKIQPAREIIQDLMNQYKEAKASLLK</sequence>
<dbReference type="CDD" id="cd04730">
    <property type="entry name" value="NPD_like"/>
    <property type="match status" value="1"/>
</dbReference>
<proteinExistence type="predicted"/>